<dbReference type="AlphaFoldDB" id="C4GC48"/>
<dbReference type="HOGENOM" id="CLU_071496_0_0_9"/>
<protein>
    <recommendedName>
        <fullName evidence="5">Negative regulator of genetic competence (MecA)</fullName>
    </recommendedName>
</protein>
<dbReference type="Proteomes" id="UP000003494">
    <property type="component" value="Unassembled WGS sequence"/>
</dbReference>
<dbReference type="RefSeq" id="WP_006906533.1">
    <property type="nucleotide sequence ID" value="NZ_GG665866.1"/>
</dbReference>
<gene>
    <name evidence="3" type="ORF">GCWU000342_01535</name>
</gene>
<feature type="compositionally biased region" description="Polar residues" evidence="2">
    <location>
        <begin position="88"/>
        <end position="97"/>
    </location>
</feature>
<keyword evidence="4" id="KW-1185">Reference proteome</keyword>
<dbReference type="EMBL" id="ACIP02000003">
    <property type="protein sequence ID" value="EEP27990.1"/>
    <property type="molecule type" value="Genomic_DNA"/>
</dbReference>
<dbReference type="Gene3D" id="3.30.70.1950">
    <property type="match status" value="1"/>
</dbReference>
<dbReference type="STRING" id="626523.GCWU000342_01535"/>
<dbReference type="InterPro" id="IPR038471">
    <property type="entry name" value="MecA_C_sf"/>
</dbReference>
<reference evidence="3" key="1">
    <citation type="submission" date="2009-04" db="EMBL/GenBank/DDBJ databases">
        <authorList>
            <person name="Weinstock G."/>
            <person name="Sodergren E."/>
            <person name="Clifton S."/>
            <person name="Fulton L."/>
            <person name="Fulton B."/>
            <person name="Courtney L."/>
            <person name="Fronick C."/>
            <person name="Harrison M."/>
            <person name="Strong C."/>
            <person name="Farmer C."/>
            <person name="Delahaunty K."/>
            <person name="Markovic C."/>
            <person name="Hall O."/>
            <person name="Minx P."/>
            <person name="Tomlinson C."/>
            <person name="Mitreva M."/>
            <person name="Nelson J."/>
            <person name="Hou S."/>
            <person name="Wollam A."/>
            <person name="Pepin K.H."/>
            <person name="Johnson M."/>
            <person name="Bhonagiri V."/>
            <person name="Nash W.E."/>
            <person name="Warren W."/>
            <person name="Chinwalla A."/>
            <person name="Mardis E.R."/>
            <person name="Wilson R.K."/>
        </authorList>
    </citation>
    <scope>NUCLEOTIDE SEQUENCE [LARGE SCALE GENOMIC DNA]</scope>
    <source>
        <strain evidence="3">DSM 14600</strain>
    </source>
</reference>
<evidence type="ECO:0000256" key="2">
    <source>
        <dbReference type="SAM" id="MobiDB-lite"/>
    </source>
</evidence>
<comment type="similarity">
    <text evidence="1">Belongs to the MecA family.</text>
</comment>
<evidence type="ECO:0000256" key="1">
    <source>
        <dbReference type="ARBA" id="ARBA00005397"/>
    </source>
</evidence>
<dbReference type="InterPro" id="IPR008681">
    <property type="entry name" value="Neg-reg_MecA"/>
</dbReference>
<proteinExistence type="inferred from homology"/>
<name>C4GC48_9FIRM</name>
<sequence length="223" mass="25424">MKIEKLSDRQVRFHISRSDLERRGIKLSEFAYGSERAKALFRELLLWAEYKFNFVAHDVPIMIEAVPFSADEIILIVSKLNPQELEAYQQNQKTSLSPDHKAGQDTDPQKAVRHLIPPRVPNEKTVLFAIDRLEDLLSLAQKIPQPNQVSSSLYRDLNSGIYYLLLSSPSDQQETFSLVQAITSEYGNLLDVPKFGEAYIAERFECILAENALSQLQSLRSGR</sequence>
<feature type="compositionally biased region" description="Basic and acidic residues" evidence="2">
    <location>
        <begin position="98"/>
        <end position="107"/>
    </location>
</feature>
<comment type="caution">
    <text evidence="3">The sequence shown here is derived from an EMBL/GenBank/DDBJ whole genome shotgun (WGS) entry which is preliminary data.</text>
</comment>
<evidence type="ECO:0000313" key="4">
    <source>
        <dbReference type="Proteomes" id="UP000003494"/>
    </source>
</evidence>
<dbReference type="eggNOG" id="COG4862">
    <property type="taxonomic scope" value="Bacteria"/>
</dbReference>
<dbReference type="PANTHER" id="PTHR39161">
    <property type="entry name" value="ADAPTER PROTEIN MECA"/>
    <property type="match status" value="1"/>
</dbReference>
<accession>C4GC48</accession>
<dbReference type="PANTHER" id="PTHR39161:SF1">
    <property type="entry name" value="ADAPTER PROTEIN MECA 1"/>
    <property type="match status" value="1"/>
</dbReference>
<evidence type="ECO:0008006" key="5">
    <source>
        <dbReference type="Google" id="ProtNLM"/>
    </source>
</evidence>
<organism evidence="3 4">
    <name type="scientific">Shuttleworthella satelles DSM 14600</name>
    <dbReference type="NCBI Taxonomy" id="626523"/>
    <lineage>
        <taxon>Bacteria</taxon>
        <taxon>Bacillati</taxon>
        <taxon>Bacillota</taxon>
        <taxon>Clostridia</taxon>
        <taxon>Lachnospirales</taxon>
        <taxon>Lachnospiraceae</taxon>
        <taxon>Shuttleworthella</taxon>
    </lineage>
</organism>
<dbReference type="Pfam" id="PF05389">
    <property type="entry name" value="MecA"/>
    <property type="match status" value="1"/>
</dbReference>
<feature type="region of interest" description="Disordered" evidence="2">
    <location>
        <begin position="88"/>
        <end position="107"/>
    </location>
</feature>
<evidence type="ECO:0000313" key="3">
    <source>
        <dbReference type="EMBL" id="EEP27990.1"/>
    </source>
</evidence>